<evidence type="ECO:0000313" key="3">
    <source>
        <dbReference type="Proteomes" id="UP000694892"/>
    </source>
</evidence>
<dbReference type="EMBL" id="CM004473">
    <property type="protein sequence ID" value="OCT83026.1"/>
    <property type="molecule type" value="Genomic_DNA"/>
</dbReference>
<proteinExistence type="predicted"/>
<sequence length="154" mass="16942">MERDAITSPLGSRRATGIPRSSLPTRYSRLPSPQSKSSKTFSQHPPQASVVPPNIYVDNITQSSKKTSVEEHGSMDINTLPPIGILKDNTPPTNSAESLQEKIFQPAWLRSPVLLRRQNHLISPRIQNSLVTAPRLQTPCRLPSKSKAGSKSKV</sequence>
<dbReference type="AlphaFoldDB" id="A0A974HMG6"/>
<reference evidence="3" key="1">
    <citation type="journal article" date="2016" name="Nature">
        <title>Genome evolution in the allotetraploid frog Xenopus laevis.</title>
        <authorList>
            <person name="Session A.M."/>
            <person name="Uno Y."/>
            <person name="Kwon T."/>
            <person name="Chapman J.A."/>
            <person name="Toyoda A."/>
            <person name="Takahashi S."/>
            <person name="Fukui A."/>
            <person name="Hikosaka A."/>
            <person name="Suzuki A."/>
            <person name="Kondo M."/>
            <person name="van Heeringen S.J."/>
            <person name="Quigley I."/>
            <person name="Heinz S."/>
            <person name="Ogino H."/>
            <person name="Ochi H."/>
            <person name="Hellsten U."/>
            <person name="Lyons J.B."/>
            <person name="Simakov O."/>
            <person name="Putnam N."/>
            <person name="Stites J."/>
            <person name="Kuroki Y."/>
            <person name="Tanaka T."/>
            <person name="Michiue T."/>
            <person name="Watanabe M."/>
            <person name="Bogdanovic O."/>
            <person name="Lister R."/>
            <person name="Georgiou G."/>
            <person name="Paranjpe S.S."/>
            <person name="van Kruijsbergen I."/>
            <person name="Shu S."/>
            <person name="Carlson J."/>
            <person name="Kinoshita T."/>
            <person name="Ohta Y."/>
            <person name="Mawaribuchi S."/>
            <person name="Jenkins J."/>
            <person name="Grimwood J."/>
            <person name="Schmutz J."/>
            <person name="Mitros T."/>
            <person name="Mozaffari S.V."/>
            <person name="Suzuki Y."/>
            <person name="Haramoto Y."/>
            <person name="Yamamoto T.S."/>
            <person name="Takagi C."/>
            <person name="Heald R."/>
            <person name="Miller K."/>
            <person name="Haudenschild C."/>
            <person name="Kitzman J."/>
            <person name="Nakayama T."/>
            <person name="Izutsu Y."/>
            <person name="Robert J."/>
            <person name="Fortriede J."/>
            <person name="Burns K."/>
            <person name="Lotay V."/>
            <person name="Karimi K."/>
            <person name="Yasuoka Y."/>
            <person name="Dichmann D.S."/>
            <person name="Flajnik M.F."/>
            <person name="Houston D.W."/>
            <person name="Shendure J."/>
            <person name="DuPasquier L."/>
            <person name="Vize P.D."/>
            <person name="Zorn A.M."/>
            <person name="Ito M."/>
            <person name="Marcotte E.M."/>
            <person name="Wallingford J.B."/>
            <person name="Ito Y."/>
            <person name="Asashima M."/>
            <person name="Ueno N."/>
            <person name="Matsuda Y."/>
            <person name="Veenstra G.J."/>
            <person name="Fujiyama A."/>
            <person name="Harland R.M."/>
            <person name="Taira M."/>
            <person name="Rokhsar D.S."/>
        </authorList>
    </citation>
    <scope>NUCLEOTIDE SEQUENCE [LARGE SCALE GENOMIC DNA]</scope>
    <source>
        <strain evidence="3">J</strain>
    </source>
</reference>
<gene>
    <name evidence="2" type="ORF">XELAEV_18025562mg</name>
</gene>
<dbReference type="Proteomes" id="UP000694892">
    <property type="component" value="Chromosome 4S"/>
</dbReference>
<feature type="compositionally biased region" description="Polar residues" evidence="1">
    <location>
        <begin position="31"/>
        <end position="46"/>
    </location>
</feature>
<accession>A0A974HMG6</accession>
<protein>
    <submittedName>
        <fullName evidence="2">Uncharacterized protein</fullName>
    </submittedName>
</protein>
<evidence type="ECO:0000256" key="1">
    <source>
        <dbReference type="SAM" id="MobiDB-lite"/>
    </source>
</evidence>
<feature type="region of interest" description="Disordered" evidence="1">
    <location>
        <begin position="1"/>
        <end position="97"/>
    </location>
</feature>
<evidence type="ECO:0000313" key="2">
    <source>
        <dbReference type="EMBL" id="OCT83026.1"/>
    </source>
</evidence>
<organism evidence="2 3">
    <name type="scientific">Xenopus laevis</name>
    <name type="common">African clawed frog</name>
    <dbReference type="NCBI Taxonomy" id="8355"/>
    <lineage>
        <taxon>Eukaryota</taxon>
        <taxon>Metazoa</taxon>
        <taxon>Chordata</taxon>
        <taxon>Craniata</taxon>
        <taxon>Vertebrata</taxon>
        <taxon>Euteleostomi</taxon>
        <taxon>Amphibia</taxon>
        <taxon>Batrachia</taxon>
        <taxon>Anura</taxon>
        <taxon>Pipoidea</taxon>
        <taxon>Pipidae</taxon>
        <taxon>Xenopodinae</taxon>
        <taxon>Xenopus</taxon>
        <taxon>Xenopus</taxon>
    </lineage>
</organism>
<name>A0A974HMG6_XENLA</name>